<evidence type="ECO:0000256" key="1">
    <source>
        <dbReference type="SAM" id="Phobius"/>
    </source>
</evidence>
<sequence>MIANKLQRTLEVFTAFLFLNLLWILFCLPIITIYPSTLALFHVVREWKTTGIDYEIGKLFISSFKKNFADYFWVGIIWLGLGTLLIIDFFVLFTTTYIQNGFVVGLLFFGTFFFIGMTVYLFPITVNFRLSKKSIVKNAFLFTIGKLGTTISVVLLLASLLIICYFVPYLLWIVGSVAAFFSYTIISGLNQQLWNKTEEEI</sequence>
<proteinExistence type="predicted"/>
<accession>A0A940WP39</accession>
<dbReference type="EMBL" id="JAGKSQ010000001">
    <property type="protein sequence ID" value="MBP3949940.1"/>
    <property type="molecule type" value="Genomic_DNA"/>
</dbReference>
<dbReference type="Proteomes" id="UP000678228">
    <property type="component" value="Unassembled WGS sequence"/>
</dbReference>
<gene>
    <name evidence="2" type="ORF">J7W16_02260</name>
</gene>
<feature type="transmembrane region" description="Helical" evidence="1">
    <location>
        <begin position="71"/>
        <end position="93"/>
    </location>
</feature>
<keyword evidence="1" id="KW-0812">Transmembrane</keyword>
<keyword evidence="1" id="KW-1133">Transmembrane helix</keyword>
<dbReference type="InterPro" id="IPR006938">
    <property type="entry name" value="DUF624"/>
</dbReference>
<dbReference type="AlphaFoldDB" id="A0A940WP39"/>
<evidence type="ECO:0000313" key="3">
    <source>
        <dbReference type="Proteomes" id="UP000678228"/>
    </source>
</evidence>
<dbReference type="RefSeq" id="WP_210595357.1">
    <property type="nucleotide sequence ID" value="NZ_JAGKSQ010000001.1"/>
</dbReference>
<name>A0A940WP39_9BACI</name>
<feature type="transmembrane region" description="Helical" evidence="1">
    <location>
        <begin position="105"/>
        <end position="128"/>
    </location>
</feature>
<keyword evidence="1" id="KW-0472">Membrane</keyword>
<feature type="transmembrane region" description="Helical" evidence="1">
    <location>
        <begin position="169"/>
        <end position="186"/>
    </location>
</feature>
<dbReference type="Pfam" id="PF04854">
    <property type="entry name" value="DUF624"/>
    <property type="match status" value="1"/>
</dbReference>
<organism evidence="2 3">
    <name type="scientific">Halalkalibacter suaedae</name>
    <dbReference type="NCBI Taxonomy" id="2822140"/>
    <lineage>
        <taxon>Bacteria</taxon>
        <taxon>Bacillati</taxon>
        <taxon>Bacillota</taxon>
        <taxon>Bacilli</taxon>
        <taxon>Bacillales</taxon>
        <taxon>Bacillaceae</taxon>
        <taxon>Halalkalibacter</taxon>
    </lineage>
</organism>
<feature type="transmembrane region" description="Helical" evidence="1">
    <location>
        <begin position="12"/>
        <end position="34"/>
    </location>
</feature>
<evidence type="ECO:0000313" key="2">
    <source>
        <dbReference type="EMBL" id="MBP3949940.1"/>
    </source>
</evidence>
<comment type="caution">
    <text evidence="2">The sequence shown here is derived from an EMBL/GenBank/DDBJ whole genome shotgun (WGS) entry which is preliminary data.</text>
</comment>
<protein>
    <submittedName>
        <fullName evidence="2">DUF624 domain-containing protein</fullName>
    </submittedName>
</protein>
<keyword evidence="3" id="KW-1185">Reference proteome</keyword>
<reference evidence="2" key="1">
    <citation type="submission" date="2021-03" db="EMBL/GenBank/DDBJ databases">
        <title>Bacillus suaedae sp. nov., isolated from Suaeda aralocaspica.</title>
        <authorList>
            <person name="Lei R.F.R."/>
        </authorList>
    </citation>
    <scope>NUCLEOTIDE SEQUENCE</scope>
    <source>
        <strain evidence="2">YZJH907-2</strain>
    </source>
</reference>
<feature type="transmembrane region" description="Helical" evidence="1">
    <location>
        <begin position="140"/>
        <end position="163"/>
    </location>
</feature>